<dbReference type="STRING" id="561720.SAMN06275492_11620"/>
<reference evidence="4" key="1">
    <citation type="submission" date="2017-04" db="EMBL/GenBank/DDBJ databases">
        <authorList>
            <person name="Varghese N."/>
            <person name="Submissions S."/>
        </authorList>
    </citation>
    <scope>NUCLEOTIDE SEQUENCE [LARGE SCALE GENOMIC DNA]</scope>
    <source>
        <strain evidence="4">USBA 82</strain>
    </source>
</reference>
<dbReference type="PANTHER" id="PTHR12994">
    <property type="entry name" value="SECERNIN"/>
    <property type="match status" value="1"/>
</dbReference>
<dbReference type="PROSITE" id="PS51257">
    <property type="entry name" value="PROKAR_LIPOPROTEIN"/>
    <property type="match status" value="1"/>
</dbReference>
<comment type="similarity">
    <text evidence="1">Belongs to the peptidase C69 family.</text>
</comment>
<name>A0A1X7JU38_9BACT</name>
<dbReference type="PANTHER" id="PTHR12994:SF17">
    <property type="entry name" value="LD30995P"/>
    <property type="match status" value="1"/>
</dbReference>
<dbReference type="OrthoDB" id="9764088at2"/>
<gene>
    <name evidence="3" type="ORF">SAMN06275492_11620</name>
</gene>
<evidence type="ECO:0000313" key="3">
    <source>
        <dbReference type="EMBL" id="SMG31563.1"/>
    </source>
</evidence>
<accession>A0A1X7JU38</accession>
<feature type="signal peptide" evidence="2">
    <location>
        <begin position="1"/>
        <end position="24"/>
    </location>
</feature>
<organism evidence="3 4">
    <name type="scientific">Dethiosulfovibrio salsuginis</name>
    <dbReference type="NCBI Taxonomy" id="561720"/>
    <lineage>
        <taxon>Bacteria</taxon>
        <taxon>Thermotogati</taxon>
        <taxon>Synergistota</taxon>
        <taxon>Synergistia</taxon>
        <taxon>Synergistales</taxon>
        <taxon>Dethiosulfovibrionaceae</taxon>
        <taxon>Dethiosulfovibrio</taxon>
    </lineage>
</organism>
<dbReference type="InterPro" id="IPR005322">
    <property type="entry name" value="Peptidase_C69"/>
</dbReference>
<evidence type="ECO:0000256" key="1">
    <source>
        <dbReference type="RuleBase" id="RU364089"/>
    </source>
</evidence>
<feature type="chain" id="PRO_5012394782" description="Dipeptidase" evidence="2">
    <location>
        <begin position="25"/>
        <end position="544"/>
    </location>
</feature>
<keyword evidence="4" id="KW-1185">Reference proteome</keyword>
<evidence type="ECO:0000256" key="2">
    <source>
        <dbReference type="SAM" id="SignalP"/>
    </source>
</evidence>
<dbReference type="EMBL" id="FXBB01000016">
    <property type="protein sequence ID" value="SMG31563.1"/>
    <property type="molecule type" value="Genomic_DNA"/>
</dbReference>
<evidence type="ECO:0000313" key="4">
    <source>
        <dbReference type="Proteomes" id="UP000193355"/>
    </source>
</evidence>
<dbReference type="EC" id="3.4.-.-" evidence="1"/>
<dbReference type="GO" id="GO:0016805">
    <property type="term" value="F:dipeptidase activity"/>
    <property type="evidence" value="ECO:0007669"/>
    <property type="project" value="UniProtKB-KW"/>
</dbReference>
<dbReference type="RefSeq" id="WP_085544684.1">
    <property type="nucleotide sequence ID" value="NZ_FXBB01000016.1"/>
</dbReference>
<sequence length="544" mass="61884">MSKVFGKGILLALAAVFTASAAFACTPIGVGRDATVDGSVMTSHTCDGWYDNRIQIVPGEKFEDGAMAPVYQHVCHGTQPTRPLQKVLEIPQVKETYTYFHVGYPFMNEHQLMMGEDTWSGRDELYAKDGAFWIETLQIFGLQRAKTAREAIAVMGELAEKYGYSDGGETLIIADTKELWVFDVCGPGMLWSPDSGKPGAIWAARRVPDDHAIVCANRSRIGVIDFDDKENFMYSKNVTELAEQMGWWTPGTEFNFSKAYNPNPYGSDHYQSLREWRAFSLLAPSQNFEPRSQAYDYPFSVKPDKKVAVQDIMAIFRDHLEGTDYDLTKGMAAGPFGNPHRWPTPKSVRPEGKENMDWPRAISMFRCSYSFVSQSREWLPDPVGGVLWFGQDSPDTTLYVPIYCGVTKVPNGWSEGVRHEYDPNSAWWAFNFVNNWAQLRWDSMIVDINEEQQKWEKEFFMQQNAVEKEAAELYKKDPAKAVAFLTDYTYGNMEKVQDAWWSLAWKLVGKYQDGYMMSPEGKQIQLGYPTWWLEAVGFGEGFVD</sequence>
<keyword evidence="1" id="KW-0645">Protease</keyword>
<dbReference type="Pfam" id="PF03577">
    <property type="entry name" value="Peptidase_C69"/>
    <property type="match status" value="1"/>
</dbReference>
<keyword evidence="1" id="KW-0224">Dipeptidase</keyword>
<dbReference type="Proteomes" id="UP000193355">
    <property type="component" value="Unassembled WGS sequence"/>
</dbReference>
<keyword evidence="2" id="KW-0732">Signal</keyword>
<proteinExistence type="inferred from homology"/>
<comment type="catalytic activity">
    <reaction evidence="1">
        <text>an L-aminoacyl-L-amino acid + H2O = 2 an L-alpha-amino acid</text>
        <dbReference type="Rhea" id="RHEA:48940"/>
        <dbReference type="ChEBI" id="CHEBI:15377"/>
        <dbReference type="ChEBI" id="CHEBI:59869"/>
        <dbReference type="ChEBI" id="CHEBI:77460"/>
    </reaction>
</comment>
<protein>
    <recommendedName>
        <fullName evidence="1">Dipeptidase</fullName>
        <ecNumber evidence="1">3.4.-.-</ecNumber>
    </recommendedName>
</protein>
<keyword evidence="1" id="KW-0378">Hydrolase</keyword>
<dbReference type="AlphaFoldDB" id="A0A1X7JU38"/>
<dbReference type="GO" id="GO:0006508">
    <property type="term" value="P:proteolysis"/>
    <property type="evidence" value="ECO:0007669"/>
    <property type="project" value="UniProtKB-KW"/>
</dbReference>
<dbReference type="GO" id="GO:0070004">
    <property type="term" value="F:cysteine-type exopeptidase activity"/>
    <property type="evidence" value="ECO:0007669"/>
    <property type="project" value="InterPro"/>
</dbReference>